<proteinExistence type="predicted"/>
<dbReference type="Pfam" id="PF13527">
    <property type="entry name" value="Acetyltransf_9"/>
    <property type="match status" value="1"/>
</dbReference>
<dbReference type="InterPro" id="IPR050276">
    <property type="entry name" value="MshD_Acetyltransferase"/>
</dbReference>
<dbReference type="PANTHER" id="PTHR43617">
    <property type="entry name" value="L-AMINO ACID N-ACETYLTRANSFERASE"/>
    <property type="match status" value="1"/>
</dbReference>
<feature type="domain" description="N-acetyltransferase" evidence="1">
    <location>
        <begin position="3"/>
        <end position="146"/>
    </location>
</feature>
<dbReference type="SUPFAM" id="SSF55729">
    <property type="entry name" value="Acyl-CoA N-acyltransferases (Nat)"/>
    <property type="match status" value="1"/>
</dbReference>
<dbReference type="EMBL" id="JRUE01000149">
    <property type="protein sequence ID" value="KXZ69264.1"/>
    <property type="molecule type" value="Genomic_DNA"/>
</dbReference>
<dbReference type="CDD" id="cd04301">
    <property type="entry name" value="NAT_SF"/>
    <property type="match status" value="1"/>
</dbReference>
<comment type="caution">
    <text evidence="2">The sequence shown here is derived from an EMBL/GenBank/DDBJ whole genome shotgun (WGS) entry which is preliminary data.</text>
</comment>
<dbReference type="InterPro" id="IPR000182">
    <property type="entry name" value="GNAT_dom"/>
</dbReference>
<evidence type="ECO:0000313" key="3">
    <source>
        <dbReference type="Proteomes" id="UP000075680"/>
    </source>
</evidence>
<dbReference type="InterPro" id="IPR016181">
    <property type="entry name" value="Acyl_CoA_acyltransferase"/>
</dbReference>
<dbReference type="RefSeq" id="WP_061518724.1">
    <property type="nucleotide sequence ID" value="NZ_JBJDPB010000005.1"/>
</dbReference>
<sequence>MNIQIRDEQNTDIQAIFDLTTAAFNDEEYSSHTEQFIVNALRAAKQLTVSLVAETQGKIVGHIAFSPVSISDGTTDWYGLGPISVIPEYQGKGIGSELMREGLNRIKTLNAKGCVLLGDPNYYGKFGFKADANLILEGVPAEYFQILAFTDHVPSGYVIYSDAFNATS</sequence>
<protein>
    <recommendedName>
        <fullName evidence="1">N-acetyltransferase domain-containing protein</fullName>
    </recommendedName>
</protein>
<reference evidence="2 3" key="1">
    <citation type="journal article" date="2016" name="Sci. Rep.">
        <title>Genomic and phenotypic characterization of the species Acinetobacter venetianus.</title>
        <authorList>
            <person name="Fondi M."/>
            <person name="Maida I."/>
            <person name="Perrin E."/>
            <person name="Orlandini V."/>
            <person name="La Torre L."/>
            <person name="Bosi E."/>
            <person name="Negroni A."/>
            <person name="Zanaroli G."/>
            <person name="Fava F."/>
            <person name="Decorosi F."/>
            <person name="Giovannetti L."/>
            <person name="Viti C."/>
            <person name="Vaneechoutte M."/>
            <person name="Dijkshoorn L."/>
            <person name="Fani R."/>
        </authorList>
    </citation>
    <scope>NUCLEOTIDE SEQUENCE [LARGE SCALE GENOMIC DNA]</scope>
    <source>
        <strain evidence="2 3">LUH5627</strain>
    </source>
</reference>
<dbReference type="GO" id="GO:0016747">
    <property type="term" value="F:acyltransferase activity, transferring groups other than amino-acyl groups"/>
    <property type="evidence" value="ECO:0007669"/>
    <property type="project" value="InterPro"/>
</dbReference>
<gene>
    <name evidence="2" type="ORF">AVENLUH5627_01636</name>
</gene>
<evidence type="ECO:0000313" key="2">
    <source>
        <dbReference type="EMBL" id="KXZ69264.1"/>
    </source>
</evidence>
<accession>A0A150HS08</accession>
<name>A0A150HS08_9GAMM</name>
<dbReference type="Proteomes" id="UP000075680">
    <property type="component" value="Unassembled WGS sequence"/>
</dbReference>
<organism evidence="2 3">
    <name type="scientific">Acinetobacter venetianus</name>
    <dbReference type="NCBI Taxonomy" id="52133"/>
    <lineage>
        <taxon>Bacteria</taxon>
        <taxon>Pseudomonadati</taxon>
        <taxon>Pseudomonadota</taxon>
        <taxon>Gammaproteobacteria</taxon>
        <taxon>Moraxellales</taxon>
        <taxon>Moraxellaceae</taxon>
        <taxon>Acinetobacter</taxon>
    </lineage>
</organism>
<dbReference type="AlphaFoldDB" id="A0A150HS08"/>
<dbReference type="PANTHER" id="PTHR43617:SF2">
    <property type="entry name" value="UPF0039 PROTEIN SLL0451"/>
    <property type="match status" value="1"/>
</dbReference>
<evidence type="ECO:0000259" key="1">
    <source>
        <dbReference type="PROSITE" id="PS51186"/>
    </source>
</evidence>
<dbReference type="Gene3D" id="3.40.630.30">
    <property type="match status" value="1"/>
</dbReference>
<dbReference type="PATRIC" id="fig|52133.18.peg.1699"/>
<dbReference type="PROSITE" id="PS51186">
    <property type="entry name" value="GNAT"/>
    <property type="match status" value="1"/>
</dbReference>